<dbReference type="EMBL" id="AP023322">
    <property type="protein sequence ID" value="BCI63603.1"/>
    <property type="molecule type" value="Genomic_DNA"/>
</dbReference>
<dbReference type="AlphaFoldDB" id="A0A7G1HX39"/>
<dbReference type="Gene3D" id="2.60.40.2370">
    <property type="entry name" value="NigD-like, C-terminal beta sandwich domain"/>
    <property type="match status" value="1"/>
</dbReference>
<dbReference type="RefSeq" id="WP_021929501.1">
    <property type="nucleotide sequence ID" value="NZ_AP023322.1"/>
</dbReference>
<dbReference type="PROSITE" id="PS51257">
    <property type="entry name" value="PROKAR_LIPOPROTEIN"/>
    <property type="match status" value="1"/>
</dbReference>
<name>A0A7G1HX39_9BACT</name>
<dbReference type="Gene3D" id="2.40.50.500">
    <property type="entry name" value="NigD-like N-terminal OB domain"/>
    <property type="match status" value="1"/>
</dbReference>
<evidence type="ECO:0000259" key="2">
    <source>
        <dbReference type="Pfam" id="PF12667"/>
    </source>
</evidence>
<keyword evidence="5" id="KW-1185">Reference proteome</keyword>
<dbReference type="InterPro" id="IPR024299">
    <property type="entry name" value="NigD-like_OB_dom"/>
</dbReference>
<evidence type="ECO:0000259" key="3">
    <source>
        <dbReference type="Pfam" id="PF17415"/>
    </source>
</evidence>
<gene>
    <name evidence="4" type="ORF">Cop2CBH44_19560</name>
</gene>
<keyword evidence="1" id="KW-0732">Signal</keyword>
<dbReference type="Pfam" id="PF17415">
    <property type="entry name" value="NigD_C"/>
    <property type="match status" value="1"/>
</dbReference>
<reference evidence="5" key="1">
    <citation type="submission" date="2020-07" db="EMBL/GenBank/DDBJ databases">
        <title>Complete genome sequencing of Coprobacter sp. strain 2CBH44.</title>
        <authorList>
            <person name="Sakamoto M."/>
            <person name="Murakami T."/>
            <person name="Mori H."/>
        </authorList>
    </citation>
    <scope>NUCLEOTIDE SEQUENCE [LARGE SCALE GENOMIC DNA]</scope>
    <source>
        <strain evidence="5">2CBH44</strain>
    </source>
</reference>
<protein>
    <recommendedName>
        <fullName evidence="6">NigD-like C-terminal beta sandwich domain-containing protein</fullName>
    </recommendedName>
</protein>
<evidence type="ECO:0000256" key="1">
    <source>
        <dbReference type="SAM" id="SignalP"/>
    </source>
</evidence>
<dbReference type="InterPro" id="IPR038179">
    <property type="entry name" value="NigD-like_N_sf"/>
</dbReference>
<sequence length="255" mass="29441">MKKFPLLLLISLLVSTTLFQSCNDDDDDYYVYYNRSLAVGNVVSEEGKPSYLLLDSKRTMLFSENSIPSLYLEDGRRVIVNYTLLDEDYQGYDFRIHVNDIDTVLVKGIIPITPEKEDSIGNDAVNILDMWTSDEYVTIQFEMKGAGQKKHMVNLVRDYSLEENPDDGYMQLEFRHNQEDDPEFGSQWLWGIASFRLGDLAPDKSDLKGLKIKVNTYRGEETYTCKYDTDNSEKNKAVDKLQQAVQKKNSSLYIR</sequence>
<dbReference type="InterPro" id="IPR035376">
    <property type="entry name" value="NigD_C"/>
</dbReference>
<proteinExistence type="predicted"/>
<feature type="chain" id="PRO_5028885440" description="NigD-like C-terminal beta sandwich domain-containing protein" evidence="1">
    <location>
        <begin position="21"/>
        <end position="255"/>
    </location>
</feature>
<feature type="signal peptide" evidence="1">
    <location>
        <begin position="1"/>
        <end position="20"/>
    </location>
</feature>
<evidence type="ECO:0008006" key="6">
    <source>
        <dbReference type="Google" id="ProtNLM"/>
    </source>
</evidence>
<feature type="domain" description="NigD-like N-terminal OB" evidence="2">
    <location>
        <begin position="39"/>
        <end position="104"/>
    </location>
</feature>
<dbReference type="Pfam" id="PF12667">
    <property type="entry name" value="NigD_N"/>
    <property type="match status" value="1"/>
</dbReference>
<dbReference type="Proteomes" id="UP000594042">
    <property type="component" value="Chromosome"/>
</dbReference>
<feature type="domain" description="NigD-like C-terminal" evidence="3">
    <location>
        <begin position="109"/>
        <end position="227"/>
    </location>
</feature>
<evidence type="ECO:0000313" key="4">
    <source>
        <dbReference type="EMBL" id="BCI63603.1"/>
    </source>
</evidence>
<evidence type="ECO:0000313" key="5">
    <source>
        <dbReference type="Proteomes" id="UP000594042"/>
    </source>
</evidence>
<accession>A0A7G1HX39</accession>
<dbReference type="KEGG" id="copr:Cop2CBH44_19560"/>
<organism evidence="4 5">
    <name type="scientific">Coprobacter secundus subsp. similis</name>
    <dbReference type="NCBI Taxonomy" id="2751153"/>
    <lineage>
        <taxon>Bacteria</taxon>
        <taxon>Pseudomonadati</taxon>
        <taxon>Bacteroidota</taxon>
        <taxon>Bacteroidia</taxon>
        <taxon>Bacteroidales</taxon>
        <taxon>Barnesiellaceae</taxon>
        <taxon>Coprobacter</taxon>
    </lineage>
</organism>
<dbReference type="InterPro" id="IPR038143">
    <property type="entry name" value="NigD-like_C_dom_sf"/>
</dbReference>